<reference evidence="2 3" key="1">
    <citation type="submission" date="2024-02" db="EMBL/GenBank/DDBJ databases">
        <title>Deinococcus xinjiangensis NBRC 107630.</title>
        <authorList>
            <person name="Ichikawa N."/>
            <person name="Katano-Makiyama Y."/>
            <person name="Hidaka K."/>
        </authorList>
    </citation>
    <scope>NUCLEOTIDE SEQUENCE [LARGE SCALE GENOMIC DNA]</scope>
    <source>
        <strain evidence="2 3">NBRC 107630</strain>
    </source>
</reference>
<comment type="caution">
    <text evidence="2">The sequence shown here is derived from an EMBL/GenBank/DDBJ whole genome shotgun (WGS) entry which is preliminary data.</text>
</comment>
<sequence>MTRVITDKKELYKLIAFLVMGDGGVYKQTDTGNARFVMVQREDHLDFLGYAQEILDNSVGTRIKHVDRSMETDMRRANQYRLESKTHPIMTQMRDRIYVGNYKSLDPHYLKALDYESLAILYMSDGSLSEQMRHGSVNPSHSIRLCLKRLSYGDLWLLKKALRDNLGLEWNVNKCGKYFELRLRTKDVAAFVAGISQYIVPSYRYKLPELKSCGLPLSDQGDDIVCSLQECKEPSRDDLAAA</sequence>
<name>A0ABP9VAZ3_9DEIO</name>
<accession>A0ABP9VAZ3</accession>
<evidence type="ECO:0000313" key="2">
    <source>
        <dbReference type="EMBL" id="GAA5500438.1"/>
    </source>
</evidence>
<keyword evidence="3" id="KW-1185">Reference proteome</keyword>
<evidence type="ECO:0000313" key="3">
    <source>
        <dbReference type="Proteomes" id="UP001458946"/>
    </source>
</evidence>
<dbReference type="SUPFAM" id="SSF55608">
    <property type="entry name" value="Homing endonucleases"/>
    <property type="match status" value="1"/>
</dbReference>
<dbReference type="InterPro" id="IPR027434">
    <property type="entry name" value="Homing_endonucl"/>
</dbReference>
<dbReference type="Gene3D" id="3.10.28.10">
    <property type="entry name" value="Homing endonucleases"/>
    <property type="match status" value="2"/>
</dbReference>
<dbReference type="Pfam" id="PF03161">
    <property type="entry name" value="LAGLIDADG_2"/>
    <property type="match status" value="1"/>
</dbReference>
<dbReference type="InterPro" id="IPR004860">
    <property type="entry name" value="LAGLIDADG_dom"/>
</dbReference>
<dbReference type="EMBL" id="BAABRN010000001">
    <property type="protein sequence ID" value="GAA5500438.1"/>
    <property type="molecule type" value="Genomic_DNA"/>
</dbReference>
<proteinExistence type="predicted"/>
<protein>
    <recommendedName>
        <fullName evidence="1">Homing endonuclease LAGLIDADG domain-containing protein</fullName>
    </recommendedName>
</protein>
<dbReference type="RefSeq" id="WP_353540422.1">
    <property type="nucleotide sequence ID" value="NZ_BAABRN010000001.1"/>
</dbReference>
<feature type="domain" description="Homing endonuclease LAGLIDADG" evidence="1">
    <location>
        <begin position="18"/>
        <end position="191"/>
    </location>
</feature>
<dbReference type="Proteomes" id="UP001458946">
    <property type="component" value="Unassembled WGS sequence"/>
</dbReference>
<organism evidence="2 3">
    <name type="scientific">Deinococcus xinjiangensis</name>
    <dbReference type="NCBI Taxonomy" id="457454"/>
    <lineage>
        <taxon>Bacteria</taxon>
        <taxon>Thermotogati</taxon>
        <taxon>Deinococcota</taxon>
        <taxon>Deinococci</taxon>
        <taxon>Deinococcales</taxon>
        <taxon>Deinococcaceae</taxon>
        <taxon>Deinococcus</taxon>
    </lineage>
</organism>
<evidence type="ECO:0000259" key="1">
    <source>
        <dbReference type="Pfam" id="PF03161"/>
    </source>
</evidence>
<gene>
    <name evidence="2" type="ORF">Dxin01_00159</name>
</gene>